<dbReference type="AlphaFoldDB" id="A0A7G7GB88"/>
<keyword evidence="2" id="KW-1185">Reference proteome</keyword>
<protein>
    <submittedName>
        <fullName evidence="1">Uncharacterized protein</fullName>
    </submittedName>
</protein>
<dbReference type="EMBL" id="CP055156">
    <property type="protein sequence ID" value="QNF34422.1"/>
    <property type="molecule type" value="Genomic_DNA"/>
</dbReference>
<evidence type="ECO:0000313" key="1">
    <source>
        <dbReference type="EMBL" id="QNF34422.1"/>
    </source>
</evidence>
<dbReference type="KEGG" id="aswu:HUW51_17455"/>
<evidence type="ECO:0000313" key="2">
    <source>
        <dbReference type="Proteomes" id="UP000515237"/>
    </source>
</evidence>
<dbReference type="Proteomes" id="UP000515237">
    <property type="component" value="Chromosome"/>
</dbReference>
<proteinExistence type="predicted"/>
<organism evidence="1 2">
    <name type="scientific">Adhaeribacter swui</name>
    <dbReference type="NCBI Taxonomy" id="2086471"/>
    <lineage>
        <taxon>Bacteria</taxon>
        <taxon>Pseudomonadati</taxon>
        <taxon>Bacteroidota</taxon>
        <taxon>Cytophagia</taxon>
        <taxon>Cytophagales</taxon>
        <taxon>Hymenobacteraceae</taxon>
        <taxon>Adhaeribacter</taxon>
    </lineage>
</organism>
<dbReference type="RefSeq" id="WP_185270902.1">
    <property type="nucleotide sequence ID" value="NZ_CP055156.1"/>
</dbReference>
<accession>A0A7G7GB88</accession>
<gene>
    <name evidence="1" type="ORF">HUW51_17455</name>
</gene>
<name>A0A7G7GB88_9BACT</name>
<reference evidence="1 2" key="1">
    <citation type="journal article" date="2018" name="Int. J. Syst. Evol. Microbiol.">
        <title>Adhaeribacter swui sp. nov., isolated from wet mud.</title>
        <authorList>
            <person name="Kim D.U."/>
            <person name="Kim K.W."/>
            <person name="Kang M.S."/>
            <person name="Kim J.Y."/>
            <person name="Jang J.H."/>
            <person name="Kim M.K."/>
        </authorList>
    </citation>
    <scope>NUCLEOTIDE SEQUENCE [LARGE SCALE GENOMIC DNA]</scope>
    <source>
        <strain evidence="1 2">KCTC 52873</strain>
    </source>
</reference>
<sequence length="118" mass="13719">MFNIKDKLTIVDVSCWMDGGTITLIMQDQNSQTCEIEFVQKVALKRYENHPRPGSLLINRKEVEVRSELEKEILIAVQQAEWGTAIIEEEKDSLKMIIEDCIDFVKSERYIELAQIIM</sequence>